<keyword evidence="5" id="KW-0964">Secreted</keyword>
<dbReference type="GO" id="GO:0005198">
    <property type="term" value="F:structural molecule activity"/>
    <property type="evidence" value="ECO:0007669"/>
    <property type="project" value="InterPro"/>
</dbReference>
<evidence type="ECO:0000256" key="4">
    <source>
        <dbReference type="ARBA" id="ARBA00016244"/>
    </source>
</evidence>
<dbReference type="Pfam" id="PF00460">
    <property type="entry name" value="Flg_bb_rod"/>
    <property type="match status" value="1"/>
</dbReference>
<dbReference type="InterPro" id="IPR001444">
    <property type="entry name" value="Flag_bb_rod_N"/>
</dbReference>
<dbReference type="PANTHER" id="PTHR30033:SF1">
    <property type="entry name" value="FLAGELLAR HOOK-ASSOCIATED PROTEIN 1"/>
    <property type="match status" value="1"/>
</dbReference>
<dbReference type="GO" id="GO:0044780">
    <property type="term" value="P:bacterial-type flagellum assembly"/>
    <property type="evidence" value="ECO:0007669"/>
    <property type="project" value="InterPro"/>
</dbReference>
<dbReference type="Pfam" id="PF22638">
    <property type="entry name" value="FlgK_D1"/>
    <property type="match status" value="1"/>
</dbReference>
<dbReference type="PANTHER" id="PTHR30033">
    <property type="entry name" value="FLAGELLAR HOOK-ASSOCIATED PROTEIN 1"/>
    <property type="match status" value="1"/>
</dbReference>
<feature type="domain" description="Flagellar basal-body/hook protein C-terminal" evidence="8">
    <location>
        <begin position="629"/>
        <end position="668"/>
    </location>
</feature>
<dbReference type="EMBL" id="CP157940">
    <property type="protein sequence ID" value="XBS54201.1"/>
    <property type="molecule type" value="Genomic_DNA"/>
</dbReference>
<sequence length="675" mass="73317">MTRSTFSGFTIAQLAMTASQRAIDVTGQNIANINTKGYTRQRVDLISFNTRGADNGSTGPGSKIGYGVHITGISQIRDPFLDVQFRNQIAKVGTADARQATLDQLADIFDETDKNALKTALSELSSSLDKLASKANSSEFDSIVRSRAQVIVNYIHQKSADLKSVREETLNGLENADIPAINSLLSDIGELNDAIWKSQVQGNPALELLDQRNAKFDELAGYLPITVSYKDVVVATGAKFEYPVVKFRGSDGVTYPLTAGEHGENVASFSMERNKGINGEPDGTVSISLIPASDFPGNSDVSTLKTDITAYLKEGTLKGTVDVLNKSGEMDNPSTDYRGIGYYEKSFESFVQTFAKTFNELNVNTKPFTGVTLLPDMGTASKDSATGQAVFRMDFSKTTGNFLRGETIKVNGATYTFGTGADDIPIGATLEESLNNLATKLNTDPSSNLSMLVDGNNEAGKWSYASGKLEWRSTATNITTAVDSIKALDDTDISLGYKANPVNIRNFDLFQTSDGSNRFTASNIKISDDWMNNTIHIISSHEEDAGSTANDNILKMLKALKDERVFKYENTYMDKNGVAQTGYITHYTGNFFECYCNLEITQSIDSSANSAILDNHLSVLQQTANSKDEVSGVSLDEEGINLMQYQRSFSAAARLMTTLDEALNTLINNTGIVGR</sequence>
<evidence type="ECO:0000256" key="3">
    <source>
        <dbReference type="ARBA" id="ARBA00009677"/>
    </source>
</evidence>
<evidence type="ECO:0000259" key="9">
    <source>
        <dbReference type="Pfam" id="PF22638"/>
    </source>
</evidence>
<evidence type="ECO:0000256" key="2">
    <source>
        <dbReference type="ARBA" id="ARBA00004613"/>
    </source>
</evidence>
<organism evidence="10">
    <name type="scientific">Lacrimispora sp. BS-2</name>
    <dbReference type="NCBI Taxonomy" id="3151850"/>
    <lineage>
        <taxon>Bacteria</taxon>
        <taxon>Bacillati</taxon>
        <taxon>Bacillota</taxon>
        <taxon>Clostridia</taxon>
        <taxon>Lachnospirales</taxon>
        <taxon>Lachnospiraceae</taxon>
        <taxon>Lacrimispora</taxon>
    </lineage>
</organism>
<dbReference type="Pfam" id="PF06429">
    <property type="entry name" value="Flg_bbr_C"/>
    <property type="match status" value="1"/>
</dbReference>
<evidence type="ECO:0000256" key="1">
    <source>
        <dbReference type="ARBA" id="ARBA00004365"/>
    </source>
</evidence>
<evidence type="ECO:0000256" key="5">
    <source>
        <dbReference type="ARBA" id="ARBA00022525"/>
    </source>
</evidence>
<evidence type="ECO:0000259" key="8">
    <source>
        <dbReference type="Pfam" id="PF06429"/>
    </source>
</evidence>
<protein>
    <recommendedName>
        <fullName evidence="4">Flagellar hook-associated protein 1</fullName>
    </recommendedName>
</protein>
<dbReference type="GO" id="GO:0009424">
    <property type="term" value="C:bacterial-type flagellum hook"/>
    <property type="evidence" value="ECO:0007669"/>
    <property type="project" value="InterPro"/>
</dbReference>
<dbReference type="InterPro" id="IPR010930">
    <property type="entry name" value="Flg_bb/hook_C_dom"/>
</dbReference>
<comment type="subcellular location">
    <subcellularLocation>
        <location evidence="1">Bacterial flagellum</location>
    </subcellularLocation>
    <subcellularLocation>
        <location evidence="2">Secreted</location>
    </subcellularLocation>
</comment>
<evidence type="ECO:0000259" key="7">
    <source>
        <dbReference type="Pfam" id="PF00460"/>
    </source>
</evidence>
<feature type="domain" description="Flagellar basal body rod protein N-terminal" evidence="7">
    <location>
        <begin position="11"/>
        <end position="39"/>
    </location>
</feature>
<reference evidence="10" key="1">
    <citation type="submission" date="2024-06" db="EMBL/GenBank/DDBJ databases">
        <title>Lacrimispora cavernae sp. nov., a novel anaerobe isolated from bat guano pile inside a cave.</title>
        <authorList>
            <person name="Miller S.L."/>
            <person name="Lu N."/>
            <person name="King J."/>
            <person name="Sankaranarayanan K."/>
            <person name="Lawson P.A."/>
        </authorList>
    </citation>
    <scope>NUCLEOTIDE SEQUENCE</scope>
    <source>
        <strain evidence="10">BS-2</strain>
    </source>
</reference>
<keyword evidence="10" id="KW-0282">Flagellum</keyword>
<accession>A0AAU7PR57</accession>
<keyword evidence="10" id="KW-0969">Cilium</keyword>
<dbReference type="InterPro" id="IPR002371">
    <property type="entry name" value="FlgK"/>
</dbReference>
<keyword evidence="6" id="KW-0975">Bacterial flagellum</keyword>
<name>A0AAU7PR57_9FIRM</name>
<keyword evidence="10" id="KW-0966">Cell projection</keyword>
<proteinExistence type="inferred from homology"/>
<evidence type="ECO:0000256" key="6">
    <source>
        <dbReference type="ARBA" id="ARBA00023143"/>
    </source>
</evidence>
<dbReference type="RefSeq" id="WP_349946693.1">
    <property type="nucleotide sequence ID" value="NZ_CP157940.1"/>
</dbReference>
<dbReference type="GO" id="GO:0005576">
    <property type="term" value="C:extracellular region"/>
    <property type="evidence" value="ECO:0007669"/>
    <property type="project" value="UniProtKB-SubCell"/>
</dbReference>
<feature type="domain" description="Flagellar hook-associated protein FlgK helical" evidence="9">
    <location>
        <begin position="102"/>
        <end position="362"/>
    </location>
</feature>
<gene>
    <name evidence="10" type="primary">flgK</name>
    <name evidence="10" type="ORF">ABFV83_20800</name>
</gene>
<dbReference type="InterPro" id="IPR053927">
    <property type="entry name" value="FlgK_helical"/>
</dbReference>
<dbReference type="NCBIfam" id="TIGR02492">
    <property type="entry name" value="flgK_ends"/>
    <property type="match status" value="1"/>
</dbReference>
<dbReference type="AlphaFoldDB" id="A0AAU7PR57"/>
<comment type="similarity">
    <text evidence="3">Belongs to the flagella basal body rod proteins family.</text>
</comment>
<evidence type="ECO:0000313" key="10">
    <source>
        <dbReference type="EMBL" id="XBS54201.1"/>
    </source>
</evidence>